<dbReference type="Gene3D" id="3.40.640.10">
    <property type="entry name" value="Type I PLP-dependent aspartate aminotransferase-like (Major domain)"/>
    <property type="match status" value="1"/>
</dbReference>
<organism evidence="9 10">
    <name type="scientific">Martelella lutilitoris</name>
    <dbReference type="NCBI Taxonomy" id="2583532"/>
    <lineage>
        <taxon>Bacteria</taxon>
        <taxon>Pseudomonadati</taxon>
        <taxon>Pseudomonadota</taxon>
        <taxon>Alphaproteobacteria</taxon>
        <taxon>Hyphomicrobiales</taxon>
        <taxon>Aurantimonadaceae</taxon>
        <taxon>Martelella</taxon>
    </lineage>
</organism>
<sequence length="386" mass="41775">MPSKRSEIDSFLAMDVLAEANRRKKAGRPVLSLAVGQPSHPAPDRALQAARAALEHGHLGYTDAFGLQSLREAIANDYRSRMGADVDPARIAVTTGSSAGFNLAFLALFDAGDAVAIARPGYPAYRNILKALDLKVVEVEANERHAFTLTPEALEEAERAEGVAIKGVLLASPANPTGTVTGRAALKRLADWCEARGTAFISDEIYHGLVFSGEEATALSFTDEAVVINSFSKYYCMTGWRVGWMVLPEKLVRVFEQLAQNIYISAPELSQIAAEAALDARPQLDGYRAIYRANRDFLIKALPEIGLPVVSPMDGAFYAYVDVSGYSNDSVAFSRKMLAEIDVAATPGADFDPLTGGRYLRLSYAGTEAEIRQAVERVGNWLPKRG</sequence>
<dbReference type="SUPFAM" id="SSF53383">
    <property type="entry name" value="PLP-dependent transferases"/>
    <property type="match status" value="1"/>
</dbReference>
<evidence type="ECO:0000256" key="5">
    <source>
        <dbReference type="ARBA" id="ARBA00022679"/>
    </source>
</evidence>
<keyword evidence="5 9" id="KW-0808">Transferase</keyword>
<dbReference type="GO" id="GO:0004069">
    <property type="term" value="F:L-aspartate:2-oxoglutarate aminotransferase activity"/>
    <property type="evidence" value="ECO:0007669"/>
    <property type="project" value="UniProtKB-EC"/>
</dbReference>
<dbReference type="GO" id="GO:0030170">
    <property type="term" value="F:pyridoxal phosphate binding"/>
    <property type="evidence" value="ECO:0007669"/>
    <property type="project" value="InterPro"/>
</dbReference>
<accession>A0A5C4JQY8</accession>
<dbReference type="EMBL" id="VCLB01000005">
    <property type="protein sequence ID" value="TNB47905.1"/>
    <property type="molecule type" value="Genomic_DNA"/>
</dbReference>
<evidence type="ECO:0000256" key="6">
    <source>
        <dbReference type="ARBA" id="ARBA00022898"/>
    </source>
</evidence>
<dbReference type="PANTHER" id="PTHR46383:SF2">
    <property type="entry name" value="AMINOTRANSFERASE"/>
    <property type="match status" value="1"/>
</dbReference>
<evidence type="ECO:0000256" key="2">
    <source>
        <dbReference type="ARBA" id="ARBA00007441"/>
    </source>
</evidence>
<dbReference type="InterPro" id="IPR004839">
    <property type="entry name" value="Aminotransferase_I/II_large"/>
</dbReference>
<evidence type="ECO:0000256" key="4">
    <source>
        <dbReference type="ARBA" id="ARBA00022576"/>
    </source>
</evidence>
<comment type="cofactor">
    <cofactor evidence="1">
        <name>pyridoxal 5'-phosphate</name>
        <dbReference type="ChEBI" id="CHEBI:597326"/>
    </cofactor>
</comment>
<evidence type="ECO:0000259" key="8">
    <source>
        <dbReference type="Pfam" id="PF00155"/>
    </source>
</evidence>
<protein>
    <recommendedName>
        <fullName evidence="3">aspartate transaminase</fullName>
        <ecNumber evidence="3">2.6.1.1</ecNumber>
    </recommendedName>
</protein>
<dbReference type="Proteomes" id="UP000307874">
    <property type="component" value="Unassembled WGS sequence"/>
</dbReference>
<dbReference type="RefSeq" id="WP_138748350.1">
    <property type="nucleotide sequence ID" value="NZ_VCLB01000005.1"/>
</dbReference>
<dbReference type="InterPro" id="IPR015421">
    <property type="entry name" value="PyrdxlP-dep_Trfase_major"/>
</dbReference>
<evidence type="ECO:0000313" key="10">
    <source>
        <dbReference type="Proteomes" id="UP000307874"/>
    </source>
</evidence>
<evidence type="ECO:0000256" key="7">
    <source>
        <dbReference type="ARBA" id="ARBA00049185"/>
    </source>
</evidence>
<feature type="domain" description="Aminotransferase class I/classII large" evidence="8">
    <location>
        <begin position="29"/>
        <end position="378"/>
    </location>
</feature>
<dbReference type="InterPro" id="IPR050596">
    <property type="entry name" value="AspAT/PAT-like"/>
</dbReference>
<dbReference type="PANTHER" id="PTHR46383">
    <property type="entry name" value="ASPARTATE AMINOTRANSFERASE"/>
    <property type="match status" value="1"/>
</dbReference>
<reference evidence="9 10" key="1">
    <citation type="submission" date="2019-05" db="EMBL/GenBank/DDBJ databases">
        <authorList>
            <person name="Lee S.D."/>
        </authorList>
    </citation>
    <scope>NUCLEOTIDE SEQUENCE [LARGE SCALE GENOMIC DNA]</scope>
    <source>
        <strain evidence="9 10">GH2-6</strain>
    </source>
</reference>
<dbReference type="GO" id="GO:0006520">
    <property type="term" value="P:amino acid metabolic process"/>
    <property type="evidence" value="ECO:0007669"/>
    <property type="project" value="InterPro"/>
</dbReference>
<keyword evidence="10" id="KW-1185">Reference proteome</keyword>
<dbReference type="AlphaFoldDB" id="A0A5C4JQY8"/>
<proteinExistence type="inferred from homology"/>
<evidence type="ECO:0000313" key="9">
    <source>
        <dbReference type="EMBL" id="TNB47905.1"/>
    </source>
</evidence>
<keyword evidence="4 9" id="KW-0032">Aminotransferase</keyword>
<name>A0A5C4JQY8_9HYPH</name>
<comment type="similarity">
    <text evidence="2">Belongs to the class-I pyridoxal-phosphate-dependent aminotransferase family.</text>
</comment>
<evidence type="ECO:0000256" key="1">
    <source>
        <dbReference type="ARBA" id="ARBA00001933"/>
    </source>
</evidence>
<dbReference type="Pfam" id="PF00155">
    <property type="entry name" value="Aminotran_1_2"/>
    <property type="match status" value="1"/>
</dbReference>
<reference evidence="9 10" key="2">
    <citation type="submission" date="2019-06" db="EMBL/GenBank/DDBJ databases">
        <title>Martelella lutilitoris sp. nov., isolated from a tidal mudflat.</title>
        <authorList>
            <person name="Kim Y.-J."/>
        </authorList>
    </citation>
    <scope>NUCLEOTIDE SEQUENCE [LARGE SCALE GENOMIC DNA]</scope>
    <source>
        <strain evidence="9 10">GH2-6</strain>
    </source>
</reference>
<comment type="caution">
    <text evidence="9">The sequence shown here is derived from an EMBL/GenBank/DDBJ whole genome shotgun (WGS) entry which is preliminary data.</text>
</comment>
<gene>
    <name evidence="9" type="ORF">FF124_09960</name>
</gene>
<dbReference type="PRINTS" id="PR00753">
    <property type="entry name" value="ACCSYNTHASE"/>
</dbReference>
<dbReference type="OrthoDB" id="7973357at2"/>
<dbReference type="CDD" id="cd00609">
    <property type="entry name" value="AAT_like"/>
    <property type="match status" value="1"/>
</dbReference>
<dbReference type="EC" id="2.6.1.1" evidence="3"/>
<evidence type="ECO:0000256" key="3">
    <source>
        <dbReference type="ARBA" id="ARBA00012753"/>
    </source>
</evidence>
<dbReference type="InterPro" id="IPR015424">
    <property type="entry name" value="PyrdxlP-dep_Trfase"/>
</dbReference>
<keyword evidence="6" id="KW-0663">Pyridoxal phosphate</keyword>
<comment type="catalytic activity">
    <reaction evidence="7">
        <text>L-aspartate + 2-oxoglutarate = oxaloacetate + L-glutamate</text>
        <dbReference type="Rhea" id="RHEA:21824"/>
        <dbReference type="ChEBI" id="CHEBI:16452"/>
        <dbReference type="ChEBI" id="CHEBI:16810"/>
        <dbReference type="ChEBI" id="CHEBI:29985"/>
        <dbReference type="ChEBI" id="CHEBI:29991"/>
        <dbReference type="EC" id="2.6.1.1"/>
    </reaction>
</comment>